<keyword evidence="2" id="KW-1185">Reference proteome</keyword>
<gene>
    <name evidence="1" type="ORF">AVEN_25763_1</name>
</gene>
<dbReference type="Proteomes" id="UP000499080">
    <property type="component" value="Unassembled WGS sequence"/>
</dbReference>
<organism evidence="1 2">
    <name type="scientific">Araneus ventricosus</name>
    <name type="common">Orbweaver spider</name>
    <name type="synonym">Epeira ventricosa</name>
    <dbReference type="NCBI Taxonomy" id="182803"/>
    <lineage>
        <taxon>Eukaryota</taxon>
        <taxon>Metazoa</taxon>
        <taxon>Ecdysozoa</taxon>
        <taxon>Arthropoda</taxon>
        <taxon>Chelicerata</taxon>
        <taxon>Arachnida</taxon>
        <taxon>Araneae</taxon>
        <taxon>Araneomorphae</taxon>
        <taxon>Entelegynae</taxon>
        <taxon>Araneoidea</taxon>
        <taxon>Araneidae</taxon>
        <taxon>Araneus</taxon>
    </lineage>
</organism>
<dbReference type="EMBL" id="BGPR01002772">
    <property type="protein sequence ID" value="GBM78702.1"/>
    <property type="molecule type" value="Genomic_DNA"/>
</dbReference>
<protein>
    <submittedName>
        <fullName evidence="1">Uncharacterized protein</fullName>
    </submittedName>
</protein>
<accession>A0A4Y2INL8</accession>
<evidence type="ECO:0000313" key="2">
    <source>
        <dbReference type="Proteomes" id="UP000499080"/>
    </source>
</evidence>
<comment type="caution">
    <text evidence="1">The sequence shown here is derived from an EMBL/GenBank/DDBJ whole genome shotgun (WGS) entry which is preliminary data.</text>
</comment>
<proteinExistence type="predicted"/>
<dbReference type="PANTHER" id="PTHR46409">
    <property type="entry name" value="HTH PSQ-TYPE DOMAIN-CONTAINING PROTEIN"/>
    <property type="match status" value="1"/>
</dbReference>
<sequence>MPIWFSIKTSKYFTDGPKLVSQSIPSSRYLPEDLRNLVDTVIKRNGFFAHPEYLMLAMTQDNPKLIRDIGLRRILKARQLDQKGTTIRTFMPPKLNFKAQGCS</sequence>
<evidence type="ECO:0000313" key="1">
    <source>
        <dbReference type="EMBL" id="GBM78702.1"/>
    </source>
</evidence>
<dbReference type="AlphaFoldDB" id="A0A4Y2INL8"/>
<name>A0A4Y2INL8_ARAVE</name>
<dbReference type="PANTHER" id="PTHR46409:SF1">
    <property type="entry name" value="HTH PSQ-TYPE DOMAIN-CONTAINING PROTEIN"/>
    <property type="match status" value="1"/>
</dbReference>
<reference evidence="1 2" key="1">
    <citation type="journal article" date="2019" name="Sci. Rep.">
        <title>Orb-weaving spider Araneus ventricosus genome elucidates the spidroin gene catalogue.</title>
        <authorList>
            <person name="Kono N."/>
            <person name="Nakamura H."/>
            <person name="Ohtoshi R."/>
            <person name="Moran D.A.P."/>
            <person name="Shinohara A."/>
            <person name="Yoshida Y."/>
            <person name="Fujiwara M."/>
            <person name="Mori M."/>
            <person name="Tomita M."/>
            <person name="Arakawa K."/>
        </authorList>
    </citation>
    <scope>NUCLEOTIDE SEQUENCE [LARGE SCALE GENOMIC DNA]</scope>
</reference>